<gene>
    <name evidence="1" type="ORF">BSO21_16275</name>
</gene>
<sequence>MTANTAITPKLILVVGKDVTQARDLWKDLGLRDKYPSEARVKYVSRNPFMLDGLNPDGMLIVLIGQHWLNPIMESSVMNHYMKFGATVVKEGLQ</sequence>
<name>A0ABX3GLX1_9BACL</name>
<accession>A0ABX3GLX1</accession>
<evidence type="ECO:0000313" key="2">
    <source>
        <dbReference type="Proteomes" id="UP000187158"/>
    </source>
</evidence>
<comment type="caution">
    <text evidence="1">The sequence shown here is derived from an EMBL/GenBank/DDBJ whole genome shotgun (WGS) entry which is preliminary data.</text>
</comment>
<dbReference type="EMBL" id="MPVP01000099">
    <property type="protein sequence ID" value="OMD32641.1"/>
    <property type="molecule type" value="Genomic_DNA"/>
</dbReference>
<dbReference type="Proteomes" id="UP000187158">
    <property type="component" value="Unassembled WGS sequence"/>
</dbReference>
<evidence type="ECO:0000313" key="1">
    <source>
        <dbReference type="EMBL" id="OMD32641.1"/>
    </source>
</evidence>
<reference evidence="1 2" key="1">
    <citation type="submission" date="2016-11" db="EMBL/GenBank/DDBJ databases">
        <title>Paenibacillus species isolates.</title>
        <authorList>
            <person name="Beno S.M."/>
        </authorList>
    </citation>
    <scope>NUCLEOTIDE SEQUENCE [LARGE SCALE GENOMIC DNA]</scope>
    <source>
        <strain evidence="1 2">FSL H7-0433</strain>
    </source>
</reference>
<organism evidence="1 2">
    <name type="scientific">Paenibacillus odorifer</name>
    <dbReference type="NCBI Taxonomy" id="189426"/>
    <lineage>
        <taxon>Bacteria</taxon>
        <taxon>Bacillati</taxon>
        <taxon>Bacillota</taxon>
        <taxon>Bacilli</taxon>
        <taxon>Bacillales</taxon>
        <taxon>Paenibacillaceae</taxon>
        <taxon>Paenibacillus</taxon>
    </lineage>
</organism>
<dbReference type="RefSeq" id="WP_076219180.1">
    <property type="nucleotide sequence ID" value="NZ_MPVP01000099.1"/>
</dbReference>
<proteinExistence type="predicted"/>
<protein>
    <submittedName>
        <fullName evidence="1">Uncharacterized protein</fullName>
    </submittedName>
</protein>
<keyword evidence="2" id="KW-1185">Reference proteome</keyword>